<evidence type="ECO:0000313" key="2">
    <source>
        <dbReference type="Proteomes" id="UP000005336"/>
    </source>
</evidence>
<dbReference type="SUPFAM" id="SSF158682">
    <property type="entry name" value="TerB-like"/>
    <property type="match status" value="1"/>
</dbReference>
<dbReference type="AlphaFoldDB" id="G4CS25"/>
<evidence type="ECO:0000313" key="1">
    <source>
        <dbReference type="EMBL" id="EGZ44939.1"/>
    </source>
</evidence>
<organism evidence="1 2">
    <name type="scientific">Neisseria wadsworthii 9715</name>
    <dbReference type="NCBI Taxonomy" id="1030841"/>
    <lineage>
        <taxon>Bacteria</taxon>
        <taxon>Pseudomonadati</taxon>
        <taxon>Pseudomonadota</taxon>
        <taxon>Betaproteobacteria</taxon>
        <taxon>Neisseriales</taxon>
        <taxon>Neisseriaceae</taxon>
        <taxon>Neisseria</taxon>
    </lineage>
</organism>
<gene>
    <name evidence="1" type="ORF">HMPREF9370_1885</name>
</gene>
<sequence>MNFNNLLNQVLGSVQKNAGQAGNILSGNKGALAKIGGSAAALGLVSSLLKKKNTKTLVQAGSMAALGALAYHAYQSWQNNKNSQSAAAPALEQTEFAPTGIAAENASRVILRTMIAAAAADGLIDDAERQLIHSEVGDDAETQQWIASEVTRPASAADIARDIGANPALAAEAYLAARMICGDLARKEIVFLSQLSQALNLDEGLVEHLEKQAGF</sequence>
<keyword evidence="2" id="KW-1185">Reference proteome</keyword>
<dbReference type="OrthoDB" id="5459344at2"/>
<reference evidence="1 2" key="1">
    <citation type="submission" date="2011-06" db="EMBL/GenBank/DDBJ databases">
        <authorList>
            <person name="Muzny D."/>
            <person name="Qin X."/>
            <person name="Deng J."/>
            <person name="Jiang H."/>
            <person name="Liu Y."/>
            <person name="Qu J."/>
            <person name="Song X.-Z."/>
            <person name="Zhang L."/>
            <person name="Thornton R."/>
            <person name="Coyle M."/>
            <person name="Francisco L."/>
            <person name="Jackson L."/>
            <person name="Javaid M."/>
            <person name="Korchina V."/>
            <person name="Kovar C."/>
            <person name="Mata R."/>
            <person name="Mathew T."/>
            <person name="Ngo R."/>
            <person name="Nguyen L."/>
            <person name="Nguyen N."/>
            <person name="Okwuonu G."/>
            <person name="Ongeri F."/>
            <person name="Pham C."/>
            <person name="Simmons D."/>
            <person name="Wilczek-Boney K."/>
            <person name="Hale W."/>
            <person name="Jakkamsetti A."/>
            <person name="Pham P."/>
            <person name="Ruth R."/>
            <person name="San Lucas F."/>
            <person name="Warren J."/>
            <person name="Zhang J."/>
            <person name="Zhao Z."/>
            <person name="Zhou C."/>
            <person name="Zhu D."/>
            <person name="Lee S."/>
            <person name="Bess C."/>
            <person name="Blankenburg K."/>
            <person name="Forbes L."/>
            <person name="Fu Q."/>
            <person name="Gubbala S."/>
            <person name="Hirani K."/>
            <person name="Jayaseelan J.C."/>
            <person name="Lara F."/>
            <person name="Munidasa M."/>
            <person name="Palculict T."/>
            <person name="Patil S."/>
            <person name="Pu L.-L."/>
            <person name="Saada N."/>
            <person name="Tang L."/>
            <person name="Weissenberger G."/>
            <person name="Zhu Y."/>
            <person name="Hemphill L."/>
            <person name="Shang Y."/>
            <person name="Youmans B."/>
            <person name="Ayvaz T."/>
            <person name="Ross M."/>
            <person name="Santibanez J."/>
            <person name="Aqrawi P."/>
            <person name="Gross S."/>
            <person name="Joshi V."/>
            <person name="Fowler G."/>
            <person name="Nazareth L."/>
            <person name="Reid J."/>
            <person name="Worley K."/>
            <person name="Petrosino J."/>
            <person name="Highlander S."/>
            <person name="Gibbs R."/>
        </authorList>
    </citation>
    <scope>NUCLEOTIDE SEQUENCE [LARGE SCALE GENOMIC DNA]</scope>
    <source>
        <strain evidence="1 2">9715</strain>
    </source>
</reference>
<dbReference type="Pfam" id="PF04391">
    <property type="entry name" value="DUF533"/>
    <property type="match status" value="1"/>
</dbReference>
<dbReference type="RefSeq" id="WP_009117026.1">
    <property type="nucleotide sequence ID" value="NZ_JH165159.1"/>
</dbReference>
<dbReference type="InterPro" id="IPR007486">
    <property type="entry name" value="YebE"/>
</dbReference>
<dbReference type="CDD" id="cd07178">
    <property type="entry name" value="terB_like_YebE"/>
    <property type="match status" value="1"/>
</dbReference>
<dbReference type="EMBL" id="AGAZ01000063">
    <property type="protein sequence ID" value="EGZ44939.1"/>
    <property type="molecule type" value="Genomic_DNA"/>
</dbReference>
<accession>G4CS25</accession>
<dbReference type="PATRIC" id="fig|1030841.3.peg.1873"/>
<comment type="caution">
    <text evidence="1">The sequence shown here is derived from an EMBL/GenBank/DDBJ whole genome shotgun (WGS) entry which is preliminary data.</text>
</comment>
<dbReference type="Proteomes" id="UP000005336">
    <property type="component" value="Unassembled WGS sequence"/>
</dbReference>
<protein>
    <recommendedName>
        <fullName evidence="3">3-hydroxyisobutyrate dehydrogenase</fullName>
    </recommendedName>
</protein>
<dbReference type="InterPro" id="IPR029024">
    <property type="entry name" value="TerB-like"/>
</dbReference>
<evidence type="ECO:0008006" key="3">
    <source>
        <dbReference type="Google" id="ProtNLM"/>
    </source>
</evidence>
<dbReference type="HOGENOM" id="CLU_068390_3_1_4"/>
<proteinExistence type="predicted"/>
<dbReference type="STRING" id="1030841.HMPREF9370_1885"/>
<name>G4CS25_9NEIS</name>